<organism evidence="1 2">
    <name type="scientific">Caligus rogercresseyi</name>
    <name type="common">Sea louse</name>
    <dbReference type="NCBI Taxonomy" id="217165"/>
    <lineage>
        <taxon>Eukaryota</taxon>
        <taxon>Metazoa</taxon>
        <taxon>Ecdysozoa</taxon>
        <taxon>Arthropoda</taxon>
        <taxon>Crustacea</taxon>
        <taxon>Multicrustacea</taxon>
        <taxon>Hexanauplia</taxon>
        <taxon>Copepoda</taxon>
        <taxon>Siphonostomatoida</taxon>
        <taxon>Caligidae</taxon>
        <taxon>Caligus</taxon>
    </lineage>
</organism>
<gene>
    <name evidence="1" type="ORF">FKW44_023721</name>
</gene>
<feature type="non-terminal residue" evidence="1">
    <location>
        <position position="1"/>
    </location>
</feature>
<proteinExistence type="predicted"/>
<keyword evidence="2" id="KW-1185">Reference proteome</keyword>
<reference evidence="2" key="1">
    <citation type="submission" date="2021-01" db="EMBL/GenBank/DDBJ databases">
        <title>Caligus Genome Assembly.</title>
        <authorList>
            <person name="Gallardo-Escarate C."/>
        </authorList>
    </citation>
    <scope>NUCLEOTIDE SEQUENCE [LARGE SCALE GENOMIC DNA]</scope>
</reference>
<sequence>LARTCPSVSLSVLSVCSMQPKSPKFLDGKLHFFSLHFLGHSLVHNASRASLELR</sequence>
<feature type="non-terminal residue" evidence="1">
    <location>
        <position position="54"/>
    </location>
</feature>
<evidence type="ECO:0000313" key="2">
    <source>
        <dbReference type="Proteomes" id="UP000595437"/>
    </source>
</evidence>
<protein>
    <submittedName>
        <fullName evidence="1">Uncharacterized protein</fullName>
    </submittedName>
</protein>
<dbReference type="AlphaFoldDB" id="A0A7T8JUY4"/>
<accession>A0A7T8JUY4</accession>
<name>A0A7T8JUY4_CALRO</name>
<dbReference type="EMBL" id="CP045907">
    <property type="protein sequence ID" value="QQP35484.1"/>
    <property type="molecule type" value="Genomic_DNA"/>
</dbReference>
<evidence type="ECO:0000313" key="1">
    <source>
        <dbReference type="EMBL" id="QQP35484.1"/>
    </source>
</evidence>
<dbReference type="Proteomes" id="UP000595437">
    <property type="component" value="Chromosome 18"/>
</dbReference>